<protein>
    <submittedName>
        <fullName evidence="1">Uncharacterized protein</fullName>
    </submittedName>
</protein>
<dbReference type="KEGG" id="bmor:105842199"/>
<organism evidence="1 2">
    <name type="scientific">Bombyx mori</name>
    <name type="common">Silk moth</name>
    <dbReference type="NCBI Taxonomy" id="7091"/>
    <lineage>
        <taxon>Eukaryota</taxon>
        <taxon>Metazoa</taxon>
        <taxon>Ecdysozoa</taxon>
        <taxon>Arthropoda</taxon>
        <taxon>Hexapoda</taxon>
        <taxon>Insecta</taxon>
        <taxon>Pterygota</taxon>
        <taxon>Neoptera</taxon>
        <taxon>Endopterygota</taxon>
        <taxon>Lepidoptera</taxon>
        <taxon>Glossata</taxon>
        <taxon>Ditrysia</taxon>
        <taxon>Bombycoidea</taxon>
        <taxon>Bombycidae</taxon>
        <taxon>Bombycinae</taxon>
        <taxon>Bombyx</taxon>
    </lineage>
</organism>
<evidence type="ECO:0000313" key="2">
    <source>
        <dbReference type="Proteomes" id="UP000005204"/>
    </source>
</evidence>
<dbReference type="PANTHER" id="PTHR21847:SF1">
    <property type="entry name" value="EF-HAND CALCIUM-BINDING DOMAIN-CONTAINING PROTEIN 10"/>
    <property type="match status" value="1"/>
</dbReference>
<reference evidence="1" key="2">
    <citation type="submission" date="2022-06" db="UniProtKB">
        <authorList>
            <consortium name="EnsemblMetazoa"/>
        </authorList>
    </citation>
    <scope>IDENTIFICATION</scope>
    <source>
        <strain evidence="1">p50T (Dazao)</strain>
    </source>
</reference>
<proteinExistence type="predicted"/>
<dbReference type="GeneID" id="105842199"/>
<dbReference type="PANTHER" id="PTHR21847">
    <property type="entry name" value="EF-HAND CALCIUM-BINDING DOMAIN-CONTAINING PROTEIN 10"/>
    <property type="match status" value="1"/>
</dbReference>
<evidence type="ECO:0000313" key="1">
    <source>
        <dbReference type="EnsemblMetazoa" id="XP_037867047.1"/>
    </source>
</evidence>
<dbReference type="EnsemblMetazoa" id="XM_038011119.1">
    <property type="protein sequence ID" value="XP_037867047.1"/>
    <property type="gene ID" value="LOC105842199"/>
</dbReference>
<accession>A0A8R2QTU5</accession>
<reference evidence="2" key="1">
    <citation type="journal article" date="2008" name="Insect Biochem. Mol. Biol.">
        <title>The genome of a lepidopteran model insect, the silkworm Bombyx mori.</title>
        <authorList>
            <consortium name="International Silkworm Genome Consortium"/>
        </authorList>
    </citation>
    <scope>NUCLEOTIDE SEQUENCE [LARGE SCALE GENOMIC DNA]</scope>
    <source>
        <strain evidence="2">p50T</strain>
    </source>
</reference>
<name>A0A8R2QTU5_BOMMO</name>
<dbReference type="AlphaFoldDB" id="A0A8R2QTU5"/>
<sequence length="181" mass="20858">MIDEQEAIVEFNFDIPEPVPVCKCLRDDESSEQIEIQPRKLKILSTVSRTENYLMEHQIPALMRFLLTKLMNQKSETPLSYLEKLLDDCMLYRAGYGSAPVLYEDKHLEAVIKSFDPSNRGWLTIGQVRRAHDILGLTMKEFQTDQIPCHTVMDTLKKSQESELLQLLSAGTMAQEKDHEN</sequence>
<dbReference type="InterPro" id="IPR039879">
    <property type="entry name" value="EFC10"/>
</dbReference>
<dbReference type="Proteomes" id="UP000005204">
    <property type="component" value="Unassembled WGS sequence"/>
</dbReference>
<dbReference type="RefSeq" id="XP_037867047.1">
    <property type="nucleotide sequence ID" value="XM_038011119.2"/>
</dbReference>
<keyword evidence="2" id="KW-1185">Reference proteome</keyword>